<keyword evidence="1" id="KW-0472">Membrane</keyword>
<dbReference type="EMBL" id="BK016071">
    <property type="protein sequence ID" value="DAF92750.1"/>
    <property type="molecule type" value="Genomic_DNA"/>
</dbReference>
<reference evidence="2" key="1">
    <citation type="journal article" date="2021" name="Proc. Natl. Acad. Sci. U.S.A.">
        <title>A Catalog of Tens of Thousands of Viruses from Human Metagenomes Reveals Hidden Associations with Chronic Diseases.</title>
        <authorList>
            <person name="Tisza M.J."/>
            <person name="Buck C.B."/>
        </authorList>
    </citation>
    <scope>NUCLEOTIDE SEQUENCE</scope>
    <source>
        <strain evidence="2">CtGQT3</strain>
    </source>
</reference>
<evidence type="ECO:0000256" key="1">
    <source>
        <dbReference type="SAM" id="Phobius"/>
    </source>
</evidence>
<feature type="transmembrane region" description="Helical" evidence="1">
    <location>
        <begin position="12"/>
        <end position="31"/>
    </location>
</feature>
<evidence type="ECO:0000313" key="2">
    <source>
        <dbReference type="EMBL" id="DAF92750.1"/>
    </source>
</evidence>
<sequence length="36" mass="4163">MFWLELRARMEVIGTFIGLGVAILYIILLIIGRDKK</sequence>
<accession>A0A8S5UEE6</accession>
<organism evidence="2">
    <name type="scientific">Siphoviridae sp. ctGQT3</name>
    <dbReference type="NCBI Taxonomy" id="2825412"/>
    <lineage>
        <taxon>Viruses</taxon>
        <taxon>Duplodnaviria</taxon>
        <taxon>Heunggongvirae</taxon>
        <taxon>Uroviricota</taxon>
        <taxon>Caudoviricetes</taxon>
    </lineage>
</organism>
<keyword evidence="1" id="KW-1133">Transmembrane helix</keyword>
<name>A0A8S5UEE6_9CAUD</name>
<protein>
    <submittedName>
        <fullName evidence="2">Uncharacterized protein</fullName>
    </submittedName>
</protein>
<keyword evidence="1" id="KW-0812">Transmembrane</keyword>
<proteinExistence type="predicted"/>